<gene>
    <name evidence="1" type="ORF">OKIT_1484</name>
</gene>
<reference evidence="1 2" key="1">
    <citation type="journal article" date="2012" name="PLoS ONE">
        <title>Functional divergence in the genus oenococcus as predicted by genome sequencing of the newly-described species, Oenococcus kitaharae.</title>
        <authorList>
            <person name="Borneman A.R."/>
            <person name="McCarthy J.M."/>
            <person name="Chambers P.J."/>
            <person name="Bartowsky E.J."/>
        </authorList>
    </citation>
    <scope>NUCLEOTIDE SEQUENCE [LARGE SCALE GENOMIC DNA]</scope>
    <source>
        <strain evidence="2">DSM17330</strain>
    </source>
</reference>
<dbReference type="STRING" id="336988.NT96_01070"/>
<protein>
    <submittedName>
        <fullName evidence="1">Uncharacterized protein</fullName>
    </submittedName>
</protein>
<dbReference type="EMBL" id="AFVZ01000001">
    <property type="protein sequence ID" value="EHN59566.1"/>
    <property type="molecule type" value="Genomic_DNA"/>
</dbReference>
<dbReference type="eggNOG" id="ENOG50308GM">
    <property type="taxonomic scope" value="Bacteria"/>
</dbReference>
<evidence type="ECO:0000313" key="2">
    <source>
        <dbReference type="Proteomes" id="UP000004959"/>
    </source>
</evidence>
<organism evidence="1 2">
    <name type="scientific">Oenococcus kitaharae DSM 17330</name>
    <dbReference type="NCBI Taxonomy" id="1045004"/>
    <lineage>
        <taxon>Bacteria</taxon>
        <taxon>Bacillati</taxon>
        <taxon>Bacillota</taxon>
        <taxon>Bacilli</taxon>
        <taxon>Lactobacillales</taxon>
        <taxon>Lactobacillaceae</taxon>
        <taxon>Oenococcus</taxon>
    </lineage>
</organism>
<sequence length="168" mass="20097">MTIRLDYLVFYIGNISYGFDYVYTKRINGHAFYVRRQPQEEIADILDENFDFYNPHIAEDTHAAFNWKYDEKFTDLSRVWDHYSDVVLGFIEPWEADYRAPVDYNSDKNVEWGIRFHSRNLKGEQLIYGVNAYPERFDDFVNYLRSFDPEAPTKVPDNLPYTQGRFAN</sequence>
<name>G9WFY8_9LACO</name>
<dbReference type="AlphaFoldDB" id="G9WFY8"/>
<dbReference type="RefSeq" id="WP_007746554.1">
    <property type="nucleotide sequence ID" value="NZ_CM001398.1"/>
</dbReference>
<proteinExistence type="predicted"/>
<evidence type="ECO:0000313" key="1">
    <source>
        <dbReference type="EMBL" id="EHN59566.1"/>
    </source>
</evidence>
<dbReference type="PATRIC" id="fig|1045004.4.peg.1458"/>
<accession>G9WFY8</accession>
<keyword evidence="2" id="KW-1185">Reference proteome</keyword>
<comment type="caution">
    <text evidence="1">The sequence shown here is derived from an EMBL/GenBank/DDBJ whole genome shotgun (WGS) entry which is preliminary data.</text>
</comment>
<dbReference type="Proteomes" id="UP000004959">
    <property type="component" value="Chromosome"/>
</dbReference>
<dbReference type="HOGENOM" id="CLU_1584811_0_0_9"/>
<dbReference type="OrthoDB" id="2141036at2"/>